<dbReference type="InterPro" id="IPR000626">
    <property type="entry name" value="Ubiquitin-like_dom"/>
</dbReference>
<dbReference type="EMBL" id="JAEPRA010000005">
    <property type="protein sequence ID" value="KAG2185178.1"/>
    <property type="molecule type" value="Genomic_DNA"/>
</dbReference>
<dbReference type="SMART" id="SM00264">
    <property type="entry name" value="BAG"/>
    <property type="match status" value="1"/>
</dbReference>
<keyword evidence="6" id="KW-1185">Reference proteome</keyword>
<dbReference type="Gene3D" id="1.20.58.120">
    <property type="entry name" value="BAG domain"/>
    <property type="match status" value="1"/>
</dbReference>
<dbReference type="PROSITE" id="PS51035">
    <property type="entry name" value="BAG"/>
    <property type="match status" value="1"/>
</dbReference>
<reference evidence="5" key="1">
    <citation type="submission" date="2020-12" db="EMBL/GenBank/DDBJ databases">
        <title>Metabolic potential, ecology and presence of endohyphal bacteria is reflected in genomic diversity of Mucoromycotina.</title>
        <authorList>
            <person name="Muszewska A."/>
            <person name="Okrasinska A."/>
            <person name="Steczkiewicz K."/>
            <person name="Drgas O."/>
            <person name="Orlowska M."/>
            <person name="Perlinska-Lenart U."/>
            <person name="Aleksandrzak-Piekarczyk T."/>
            <person name="Szatraj K."/>
            <person name="Zielenkiewicz U."/>
            <person name="Pilsyk S."/>
            <person name="Malc E."/>
            <person name="Mieczkowski P."/>
            <person name="Kruszewska J.S."/>
            <person name="Biernat P."/>
            <person name="Pawlowska J."/>
        </authorList>
    </citation>
    <scope>NUCLEOTIDE SEQUENCE</scope>
    <source>
        <strain evidence="5">WA0000051536</strain>
    </source>
</reference>
<dbReference type="Gene3D" id="3.10.20.90">
    <property type="entry name" value="Phosphatidylinositol 3-kinase Catalytic Subunit, Chain A, domain 1"/>
    <property type="match status" value="1"/>
</dbReference>
<dbReference type="InterPro" id="IPR036533">
    <property type="entry name" value="BAG_dom_sf"/>
</dbReference>
<dbReference type="PANTHER" id="PTHR12329">
    <property type="entry name" value="BCL2-ASSOCIATED ATHANOGENE"/>
    <property type="match status" value="1"/>
</dbReference>
<gene>
    <name evidence="5" type="ORF">INT44_001968</name>
</gene>
<name>A0A8H7Q3E6_9FUNG</name>
<organism evidence="5 6">
    <name type="scientific">Umbelopsis vinacea</name>
    <dbReference type="NCBI Taxonomy" id="44442"/>
    <lineage>
        <taxon>Eukaryota</taxon>
        <taxon>Fungi</taxon>
        <taxon>Fungi incertae sedis</taxon>
        <taxon>Mucoromycota</taxon>
        <taxon>Mucoromycotina</taxon>
        <taxon>Umbelopsidomycetes</taxon>
        <taxon>Umbelopsidales</taxon>
        <taxon>Umbelopsidaceae</taxon>
        <taxon>Umbelopsis</taxon>
    </lineage>
</organism>
<dbReference type="InterPro" id="IPR003103">
    <property type="entry name" value="BAG_domain"/>
</dbReference>
<dbReference type="GO" id="GO:0051087">
    <property type="term" value="F:protein-folding chaperone binding"/>
    <property type="evidence" value="ECO:0007669"/>
    <property type="project" value="InterPro"/>
</dbReference>
<dbReference type="PANTHER" id="PTHR12329:SF16">
    <property type="entry name" value="BAG FAMILY MOLECULAR CHAPERONE REGULATOR 1"/>
    <property type="match status" value="1"/>
</dbReference>
<sequence>AHFGFPFVPPPFIKITAHQLAIIYLLLWRAFLSTILSFLGFRRVTKHERKSTVLLKWNNSSYFISFKDFSKGLDQATLRDLKEKCKTATGVPVATMKLKVSGANMKDESAPLSSYGVHYNSIVELDGHLPGKDDLQEAASGNPEEVGLCLRIAQTVEKLKESAVPVIEKYDKEVVDYISGGVIDETKRKKLLDMSAYINEQLMQSLFALDGITCEIDFTTARQKRREGVRYAQGLLDRLDKIKSDLRVFIDSHKA</sequence>
<evidence type="ECO:0000256" key="1">
    <source>
        <dbReference type="ARBA" id="ARBA00023186"/>
    </source>
</evidence>
<feature type="transmembrane region" description="Helical" evidence="2">
    <location>
        <begin position="20"/>
        <end position="41"/>
    </location>
</feature>
<evidence type="ECO:0000313" key="6">
    <source>
        <dbReference type="Proteomes" id="UP000612746"/>
    </source>
</evidence>
<dbReference type="SUPFAM" id="SSF54236">
    <property type="entry name" value="Ubiquitin-like"/>
    <property type="match status" value="1"/>
</dbReference>
<keyword evidence="2" id="KW-0812">Transmembrane</keyword>
<keyword evidence="2" id="KW-0472">Membrane</keyword>
<dbReference type="InterPro" id="IPR039773">
    <property type="entry name" value="BAG_chaperone_regulator"/>
</dbReference>
<dbReference type="Pfam" id="PF02179">
    <property type="entry name" value="BAG"/>
    <property type="match status" value="1"/>
</dbReference>
<dbReference type="OrthoDB" id="417450at2759"/>
<keyword evidence="1" id="KW-0143">Chaperone</keyword>
<dbReference type="PROSITE" id="PS50053">
    <property type="entry name" value="UBIQUITIN_2"/>
    <property type="match status" value="1"/>
</dbReference>
<comment type="caution">
    <text evidence="5">The sequence shown here is derived from an EMBL/GenBank/DDBJ whole genome shotgun (WGS) entry which is preliminary data.</text>
</comment>
<feature type="domain" description="Ubiquitin-like" evidence="3">
    <location>
        <begin position="75"/>
        <end position="132"/>
    </location>
</feature>
<evidence type="ECO:0000259" key="4">
    <source>
        <dbReference type="PROSITE" id="PS51035"/>
    </source>
</evidence>
<accession>A0A8H7Q3E6</accession>
<dbReference type="Pfam" id="PF14560">
    <property type="entry name" value="Ubiquitin_2"/>
    <property type="match status" value="1"/>
</dbReference>
<evidence type="ECO:0000313" key="5">
    <source>
        <dbReference type="EMBL" id="KAG2185178.1"/>
    </source>
</evidence>
<feature type="non-terminal residue" evidence="5">
    <location>
        <position position="1"/>
    </location>
</feature>
<dbReference type="GO" id="GO:0005829">
    <property type="term" value="C:cytosol"/>
    <property type="evidence" value="ECO:0007669"/>
    <property type="project" value="TreeGrafter"/>
</dbReference>
<evidence type="ECO:0008006" key="7">
    <source>
        <dbReference type="Google" id="ProtNLM"/>
    </source>
</evidence>
<dbReference type="GO" id="GO:0050821">
    <property type="term" value="P:protein stabilization"/>
    <property type="evidence" value="ECO:0007669"/>
    <property type="project" value="TreeGrafter"/>
</dbReference>
<dbReference type="CDD" id="cd17039">
    <property type="entry name" value="Ubl_ubiquitin_like"/>
    <property type="match status" value="1"/>
</dbReference>
<proteinExistence type="predicted"/>
<dbReference type="GO" id="GO:0000774">
    <property type="term" value="F:adenyl-nucleotide exchange factor activity"/>
    <property type="evidence" value="ECO:0007669"/>
    <property type="project" value="TreeGrafter"/>
</dbReference>
<evidence type="ECO:0000256" key="2">
    <source>
        <dbReference type="SAM" id="Phobius"/>
    </source>
</evidence>
<evidence type="ECO:0000259" key="3">
    <source>
        <dbReference type="PROSITE" id="PS50053"/>
    </source>
</evidence>
<dbReference type="GO" id="GO:0005634">
    <property type="term" value="C:nucleus"/>
    <property type="evidence" value="ECO:0007669"/>
    <property type="project" value="TreeGrafter"/>
</dbReference>
<dbReference type="GO" id="GO:0016020">
    <property type="term" value="C:membrane"/>
    <property type="evidence" value="ECO:0007669"/>
    <property type="project" value="TreeGrafter"/>
</dbReference>
<dbReference type="SUPFAM" id="SSF63491">
    <property type="entry name" value="BAG domain"/>
    <property type="match status" value="1"/>
</dbReference>
<feature type="domain" description="BAG" evidence="4">
    <location>
        <begin position="163"/>
        <end position="243"/>
    </location>
</feature>
<keyword evidence="2" id="KW-1133">Transmembrane helix</keyword>
<protein>
    <recommendedName>
        <fullName evidence="7">BAG family molecular chaperone regulator 1</fullName>
    </recommendedName>
</protein>
<dbReference type="InterPro" id="IPR029071">
    <property type="entry name" value="Ubiquitin-like_domsf"/>
</dbReference>
<dbReference type="AlphaFoldDB" id="A0A8H7Q3E6"/>
<dbReference type="Proteomes" id="UP000612746">
    <property type="component" value="Unassembled WGS sequence"/>
</dbReference>